<accession>A0ABW3FAU7</accession>
<keyword evidence="2" id="KW-0378">Hydrolase</keyword>
<organism evidence="2 3">
    <name type="scientific">Pseudahrensia aquimaris</name>
    <dbReference type="NCBI Taxonomy" id="744461"/>
    <lineage>
        <taxon>Bacteria</taxon>
        <taxon>Pseudomonadati</taxon>
        <taxon>Pseudomonadota</taxon>
        <taxon>Alphaproteobacteria</taxon>
        <taxon>Hyphomicrobiales</taxon>
        <taxon>Ahrensiaceae</taxon>
        <taxon>Pseudahrensia</taxon>
    </lineage>
</organism>
<dbReference type="EMBL" id="JBHTJV010000003">
    <property type="protein sequence ID" value="MFD0915576.1"/>
    <property type="molecule type" value="Genomic_DNA"/>
</dbReference>
<dbReference type="Pfam" id="PF12697">
    <property type="entry name" value="Abhydrolase_6"/>
    <property type="match status" value="1"/>
</dbReference>
<gene>
    <name evidence="2" type="ORF">ACFQ14_04065</name>
</gene>
<dbReference type="Gene3D" id="3.40.50.1820">
    <property type="entry name" value="alpha/beta hydrolase"/>
    <property type="match status" value="1"/>
</dbReference>
<dbReference type="PANTHER" id="PTHR43194:SF2">
    <property type="entry name" value="PEROXISOMAL MEMBRANE PROTEIN LPX1"/>
    <property type="match status" value="1"/>
</dbReference>
<reference evidence="3" key="1">
    <citation type="journal article" date="2019" name="Int. J. Syst. Evol. Microbiol.">
        <title>The Global Catalogue of Microorganisms (GCM) 10K type strain sequencing project: providing services to taxonomists for standard genome sequencing and annotation.</title>
        <authorList>
            <consortium name="The Broad Institute Genomics Platform"/>
            <consortium name="The Broad Institute Genome Sequencing Center for Infectious Disease"/>
            <person name="Wu L."/>
            <person name="Ma J."/>
        </authorList>
    </citation>
    <scope>NUCLEOTIDE SEQUENCE [LARGE SCALE GENOMIC DNA]</scope>
    <source>
        <strain evidence="3">CCUG 60023</strain>
    </source>
</reference>
<sequence length="293" mass="32111">MERQKIKFTGAEGNNLIGDLYEPPQQDNSAPPALFLHGGGQTRHSWRGAAKQLAHLGIASITMDARGHGDSDWVQSKDYSIEGYQADTVALSDHLAQRFGTRPILIGASLGGLSGMMAVKAAGPSVFSAQIFVDITPTMLPSGVDRIQGFMAEKMHEGFNSVEEAADAIAIYLPDRPRPKSLDGLRKNLRQREDGRFYWHWDPAFIDGPHPINKGRETRGAVLQEACRQITAPTLLIRGSRSELVTEAAAKEFQELVPHARFVDVTDAGHMVAGDRNDVFANAVIDFLKREVI</sequence>
<proteinExistence type="predicted"/>
<dbReference type="RefSeq" id="WP_377211431.1">
    <property type="nucleotide sequence ID" value="NZ_JBHTJV010000003.1"/>
</dbReference>
<protein>
    <submittedName>
        <fullName evidence="2">Alpha/beta fold hydrolase</fullName>
    </submittedName>
</protein>
<dbReference type="Proteomes" id="UP001597101">
    <property type="component" value="Unassembled WGS sequence"/>
</dbReference>
<dbReference type="PANTHER" id="PTHR43194">
    <property type="entry name" value="HYDROLASE ALPHA/BETA FOLD FAMILY"/>
    <property type="match status" value="1"/>
</dbReference>
<evidence type="ECO:0000259" key="1">
    <source>
        <dbReference type="Pfam" id="PF12697"/>
    </source>
</evidence>
<dbReference type="GO" id="GO:0016787">
    <property type="term" value="F:hydrolase activity"/>
    <property type="evidence" value="ECO:0007669"/>
    <property type="project" value="UniProtKB-KW"/>
</dbReference>
<dbReference type="InterPro" id="IPR000073">
    <property type="entry name" value="AB_hydrolase_1"/>
</dbReference>
<dbReference type="InterPro" id="IPR029058">
    <property type="entry name" value="AB_hydrolase_fold"/>
</dbReference>
<feature type="domain" description="AB hydrolase-1" evidence="1">
    <location>
        <begin position="34"/>
        <end position="283"/>
    </location>
</feature>
<keyword evidence="3" id="KW-1185">Reference proteome</keyword>
<name>A0ABW3FAU7_9HYPH</name>
<dbReference type="SUPFAM" id="SSF53474">
    <property type="entry name" value="alpha/beta-Hydrolases"/>
    <property type="match status" value="1"/>
</dbReference>
<comment type="caution">
    <text evidence="2">The sequence shown here is derived from an EMBL/GenBank/DDBJ whole genome shotgun (WGS) entry which is preliminary data.</text>
</comment>
<dbReference type="InterPro" id="IPR050228">
    <property type="entry name" value="Carboxylesterase_BioH"/>
</dbReference>
<evidence type="ECO:0000313" key="3">
    <source>
        <dbReference type="Proteomes" id="UP001597101"/>
    </source>
</evidence>
<evidence type="ECO:0000313" key="2">
    <source>
        <dbReference type="EMBL" id="MFD0915576.1"/>
    </source>
</evidence>